<organism evidence="2 3">
    <name type="scientific">Bacterioplanoides pacificum</name>
    <dbReference type="NCBI Taxonomy" id="1171596"/>
    <lineage>
        <taxon>Bacteria</taxon>
        <taxon>Pseudomonadati</taxon>
        <taxon>Pseudomonadota</taxon>
        <taxon>Gammaproteobacteria</taxon>
        <taxon>Oceanospirillales</taxon>
        <taxon>Oceanospirillaceae</taxon>
        <taxon>Bacterioplanoides</taxon>
    </lineage>
</organism>
<gene>
    <name evidence="2" type="ORF">ACFOMG_07970</name>
</gene>
<comment type="caution">
    <text evidence="2">The sequence shown here is derived from an EMBL/GenBank/DDBJ whole genome shotgun (WGS) entry which is preliminary data.</text>
</comment>
<sequence length="254" mass="29359">MNRMANRIKVDAYRRWLQKNSATRLLALEAGWLSDIVADFRGLQLAYAGVDQEPQFLKYSRCQHNFRMAFPWQNGEVEAQLRSKDDAWPLPDESLDVVVLQHTLDLSRRPHQLIREAARSLVPNGYLVVVGFNPVGWWGVARWLQMLSTELPWIANPVTCPRLQDWLTLLDFRTESVEHIAHVWPLTLLSERLSRRADRLLVNKRWLPGNGYILVARKTIAGTTHIREKRWLSQPGGFVMPAPAVRQANRIQGR</sequence>
<evidence type="ECO:0000259" key="1">
    <source>
        <dbReference type="Pfam" id="PF08241"/>
    </source>
</evidence>
<dbReference type="Proteomes" id="UP001595722">
    <property type="component" value="Unassembled WGS sequence"/>
</dbReference>
<name>A0ABV7VTI5_9GAMM</name>
<dbReference type="InterPro" id="IPR013216">
    <property type="entry name" value="Methyltransf_11"/>
</dbReference>
<keyword evidence="2" id="KW-0808">Transferase</keyword>
<dbReference type="Pfam" id="PF08241">
    <property type="entry name" value="Methyltransf_11"/>
    <property type="match status" value="1"/>
</dbReference>
<evidence type="ECO:0000313" key="3">
    <source>
        <dbReference type="Proteomes" id="UP001595722"/>
    </source>
</evidence>
<dbReference type="GO" id="GO:0008168">
    <property type="term" value="F:methyltransferase activity"/>
    <property type="evidence" value="ECO:0007669"/>
    <property type="project" value="UniProtKB-KW"/>
</dbReference>
<dbReference type="EMBL" id="JBHRYB010000005">
    <property type="protein sequence ID" value="MFC3680046.1"/>
    <property type="molecule type" value="Genomic_DNA"/>
</dbReference>
<dbReference type="RefSeq" id="WP_376865880.1">
    <property type="nucleotide sequence ID" value="NZ_JBHRYB010000005.1"/>
</dbReference>
<protein>
    <submittedName>
        <fullName evidence="2">Class I SAM-dependent methyltransferase</fullName>
    </submittedName>
</protein>
<feature type="domain" description="Methyltransferase type 11" evidence="1">
    <location>
        <begin position="45"/>
        <end position="129"/>
    </location>
</feature>
<reference evidence="3" key="1">
    <citation type="journal article" date="2019" name="Int. J. Syst. Evol. Microbiol.">
        <title>The Global Catalogue of Microorganisms (GCM) 10K type strain sequencing project: providing services to taxonomists for standard genome sequencing and annotation.</title>
        <authorList>
            <consortium name="The Broad Institute Genomics Platform"/>
            <consortium name="The Broad Institute Genome Sequencing Center for Infectious Disease"/>
            <person name="Wu L."/>
            <person name="Ma J."/>
        </authorList>
    </citation>
    <scope>NUCLEOTIDE SEQUENCE [LARGE SCALE GENOMIC DNA]</scope>
    <source>
        <strain evidence="3">KCTC 42424</strain>
    </source>
</reference>
<dbReference type="SUPFAM" id="SSF53335">
    <property type="entry name" value="S-adenosyl-L-methionine-dependent methyltransferases"/>
    <property type="match status" value="1"/>
</dbReference>
<dbReference type="GO" id="GO:0032259">
    <property type="term" value="P:methylation"/>
    <property type="evidence" value="ECO:0007669"/>
    <property type="project" value="UniProtKB-KW"/>
</dbReference>
<dbReference type="InterPro" id="IPR029063">
    <property type="entry name" value="SAM-dependent_MTases_sf"/>
</dbReference>
<keyword evidence="2" id="KW-0489">Methyltransferase</keyword>
<evidence type="ECO:0000313" key="2">
    <source>
        <dbReference type="EMBL" id="MFC3680046.1"/>
    </source>
</evidence>
<keyword evidence="3" id="KW-1185">Reference proteome</keyword>
<accession>A0ABV7VTI5</accession>
<dbReference type="Gene3D" id="3.40.50.150">
    <property type="entry name" value="Vaccinia Virus protein VP39"/>
    <property type="match status" value="1"/>
</dbReference>
<dbReference type="CDD" id="cd02440">
    <property type="entry name" value="AdoMet_MTases"/>
    <property type="match status" value="1"/>
</dbReference>
<proteinExistence type="predicted"/>